<keyword evidence="1" id="KW-1133">Transmembrane helix</keyword>
<dbReference type="Proteomes" id="UP001165423">
    <property type="component" value="Unassembled WGS sequence"/>
</dbReference>
<keyword evidence="2" id="KW-0732">Signal</keyword>
<dbReference type="InterPro" id="IPR025178">
    <property type="entry name" value="Lnb_N"/>
</dbReference>
<feature type="transmembrane region" description="Helical" evidence="1">
    <location>
        <begin position="390"/>
        <end position="407"/>
    </location>
</feature>
<feature type="domain" description="Lnb-like transmembrane" evidence="4">
    <location>
        <begin position="282"/>
        <end position="399"/>
    </location>
</feature>
<protein>
    <submittedName>
        <fullName evidence="5">DUF4105 domain-containing protein</fullName>
    </submittedName>
</protein>
<proteinExistence type="predicted"/>
<evidence type="ECO:0000256" key="1">
    <source>
        <dbReference type="SAM" id="Phobius"/>
    </source>
</evidence>
<accession>A0ABT0A4H1</accession>
<gene>
    <name evidence="5" type="ORF">MQC88_07915</name>
</gene>
<reference evidence="5 6" key="1">
    <citation type="submission" date="2022-03" db="EMBL/GenBank/DDBJ databases">
        <title>Luteimonas soily sp. nov., a novel bacterium isolated from the soil.</title>
        <authorList>
            <person name="Zhang X."/>
        </authorList>
    </citation>
    <scope>NUCLEOTIDE SEQUENCE [LARGE SCALE GENOMIC DNA]</scope>
    <source>
        <strain evidence="5 6">50</strain>
    </source>
</reference>
<feature type="transmembrane region" description="Helical" evidence="1">
    <location>
        <begin position="335"/>
        <end position="353"/>
    </location>
</feature>
<evidence type="ECO:0000313" key="6">
    <source>
        <dbReference type="Proteomes" id="UP001165423"/>
    </source>
</evidence>
<dbReference type="InterPro" id="IPR057436">
    <property type="entry name" value="5TMH_Lnb"/>
</dbReference>
<dbReference type="EMBL" id="JALGCL010000002">
    <property type="protein sequence ID" value="MCJ0825883.1"/>
    <property type="molecule type" value="Genomic_DNA"/>
</dbReference>
<feature type="chain" id="PRO_5046309547" evidence="2">
    <location>
        <begin position="18"/>
        <end position="410"/>
    </location>
</feature>
<keyword evidence="1" id="KW-0472">Membrane</keyword>
<keyword evidence="6" id="KW-1185">Reference proteome</keyword>
<evidence type="ECO:0000259" key="4">
    <source>
        <dbReference type="Pfam" id="PF25221"/>
    </source>
</evidence>
<comment type="caution">
    <text evidence="5">The sequence shown here is derived from an EMBL/GenBank/DDBJ whole genome shotgun (WGS) entry which is preliminary data.</text>
</comment>
<evidence type="ECO:0000313" key="5">
    <source>
        <dbReference type="EMBL" id="MCJ0825883.1"/>
    </source>
</evidence>
<dbReference type="RefSeq" id="WP_243321299.1">
    <property type="nucleotide sequence ID" value="NZ_JALGCL010000002.1"/>
</dbReference>
<feature type="transmembrane region" description="Helical" evidence="1">
    <location>
        <begin position="298"/>
        <end position="323"/>
    </location>
</feature>
<feature type="transmembrane region" description="Helical" evidence="1">
    <location>
        <begin position="365"/>
        <end position="384"/>
    </location>
</feature>
<feature type="signal peptide" evidence="2">
    <location>
        <begin position="1"/>
        <end position="17"/>
    </location>
</feature>
<keyword evidence="1" id="KW-0812">Transmembrane</keyword>
<evidence type="ECO:0000256" key="2">
    <source>
        <dbReference type="SAM" id="SignalP"/>
    </source>
</evidence>
<sequence length="410" mass="44586">MLLALSLQQAAFAQAHAGTPAAKAPAARAPAPAAAPAAVPPASAATPRIGVMTMQPGVIFWERFGHDAIVVADPATGAATSYNFGFFDPSEPGFFGNFVRGRMQYMLVALPLQQDLATYREEGRGVSIQWLNLNAAQASRLAQALAEEARPENARYRYDYFTANCATKVRDALDDALGGWLHHMIAGRSRGNTYRSEAVRLASPAPWMWLGFDIGLSRRADRQLSRWEEAFVPMRLADSLDETMLPDGRPLVAGEQVLLPHRIAPQPPESARPWWPWLLAGLALAAAALLLGALRPRLLAAVASAFWLACGLLGALELFIWLGTEHRAGWGNENLLLFSPLCLLLLPGAWRIARGRGGGRLFHAVLAAVALGAAAALLLKWVLLFSQVNQPWIALLLPLHLALYVRLRRR</sequence>
<feature type="domain" description="Lnb N-terminal periplasmic" evidence="3">
    <location>
        <begin position="51"/>
        <end position="178"/>
    </location>
</feature>
<dbReference type="Pfam" id="PF13387">
    <property type="entry name" value="Lnb_N"/>
    <property type="match status" value="1"/>
</dbReference>
<organism evidence="5 6">
    <name type="scientific">Cognatiluteimonas sedimenti</name>
    <dbReference type="NCBI Taxonomy" id="2927791"/>
    <lineage>
        <taxon>Bacteria</taxon>
        <taxon>Pseudomonadati</taxon>
        <taxon>Pseudomonadota</taxon>
        <taxon>Gammaproteobacteria</taxon>
        <taxon>Lysobacterales</taxon>
        <taxon>Lysobacteraceae</taxon>
        <taxon>Cognatiluteimonas</taxon>
    </lineage>
</organism>
<feature type="transmembrane region" description="Helical" evidence="1">
    <location>
        <begin position="274"/>
        <end position="291"/>
    </location>
</feature>
<evidence type="ECO:0000259" key="3">
    <source>
        <dbReference type="Pfam" id="PF13387"/>
    </source>
</evidence>
<name>A0ABT0A4H1_9GAMM</name>
<dbReference type="Pfam" id="PF25221">
    <property type="entry name" value="5TMH_Lnb"/>
    <property type="match status" value="1"/>
</dbReference>